<keyword evidence="2" id="KW-0677">Repeat</keyword>
<accession>A0AAN6TIK8</accession>
<dbReference type="GeneID" id="89935288"/>
<dbReference type="EMBL" id="MU853335">
    <property type="protein sequence ID" value="KAK4115095.1"/>
    <property type="molecule type" value="Genomic_DNA"/>
</dbReference>
<feature type="repeat" description="WD" evidence="3">
    <location>
        <begin position="111"/>
        <end position="158"/>
    </location>
</feature>
<keyword evidence="5" id="KW-1185">Reference proteome</keyword>
<evidence type="ECO:0000313" key="4">
    <source>
        <dbReference type="EMBL" id="KAK4115095.1"/>
    </source>
</evidence>
<protein>
    <submittedName>
        <fullName evidence="4">WD40 repeat-like protein</fullName>
    </submittedName>
</protein>
<dbReference type="SUPFAM" id="SSF50978">
    <property type="entry name" value="WD40 repeat-like"/>
    <property type="match status" value="1"/>
</dbReference>
<reference evidence="4" key="1">
    <citation type="journal article" date="2023" name="Mol. Phylogenet. Evol.">
        <title>Genome-scale phylogeny and comparative genomics of the fungal order Sordariales.</title>
        <authorList>
            <person name="Hensen N."/>
            <person name="Bonometti L."/>
            <person name="Westerberg I."/>
            <person name="Brannstrom I.O."/>
            <person name="Guillou S."/>
            <person name="Cros-Aarteil S."/>
            <person name="Calhoun S."/>
            <person name="Haridas S."/>
            <person name="Kuo A."/>
            <person name="Mondo S."/>
            <person name="Pangilinan J."/>
            <person name="Riley R."/>
            <person name="LaButti K."/>
            <person name="Andreopoulos B."/>
            <person name="Lipzen A."/>
            <person name="Chen C."/>
            <person name="Yan M."/>
            <person name="Daum C."/>
            <person name="Ng V."/>
            <person name="Clum A."/>
            <person name="Steindorff A."/>
            <person name="Ohm R.A."/>
            <person name="Martin F."/>
            <person name="Silar P."/>
            <person name="Natvig D.O."/>
            <person name="Lalanne C."/>
            <person name="Gautier V."/>
            <person name="Ament-Velasquez S.L."/>
            <person name="Kruys A."/>
            <person name="Hutchinson M.I."/>
            <person name="Powell A.J."/>
            <person name="Barry K."/>
            <person name="Miller A.N."/>
            <person name="Grigoriev I.V."/>
            <person name="Debuchy R."/>
            <person name="Gladieux P."/>
            <person name="Hiltunen Thoren M."/>
            <person name="Johannesson H."/>
        </authorList>
    </citation>
    <scope>NUCLEOTIDE SEQUENCE</scope>
    <source>
        <strain evidence="4">CBS 508.74</strain>
    </source>
</reference>
<dbReference type="InterPro" id="IPR036322">
    <property type="entry name" value="WD40_repeat_dom_sf"/>
</dbReference>
<name>A0AAN6TIK8_9PEZI</name>
<dbReference type="AlphaFoldDB" id="A0AAN6TIK8"/>
<keyword evidence="1 3" id="KW-0853">WD repeat</keyword>
<dbReference type="Proteomes" id="UP001302812">
    <property type="component" value="Unassembled WGS sequence"/>
</dbReference>
<dbReference type="PANTHER" id="PTHR10971">
    <property type="entry name" value="MRNA EXPORT FACTOR AND BUB3"/>
    <property type="match status" value="1"/>
</dbReference>
<dbReference type="SMART" id="SM00320">
    <property type="entry name" value="WD40"/>
    <property type="match status" value="7"/>
</dbReference>
<feature type="repeat" description="WD" evidence="3">
    <location>
        <begin position="267"/>
        <end position="302"/>
    </location>
</feature>
<evidence type="ECO:0000256" key="3">
    <source>
        <dbReference type="PROSITE-ProRule" id="PRU00221"/>
    </source>
</evidence>
<gene>
    <name evidence="4" type="ORF">N656DRAFT_704264</name>
</gene>
<dbReference type="RefSeq" id="XP_064672665.1">
    <property type="nucleotide sequence ID" value="XM_064811163.1"/>
</dbReference>
<dbReference type="Gene3D" id="2.130.10.10">
    <property type="entry name" value="YVTN repeat-like/Quinoprotein amine dehydrogenase"/>
    <property type="match status" value="1"/>
</dbReference>
<comment type="caution">
    <text evidence="4">The sequence shown here is derived from an EMBL/GenBank/DDBJ whole genome shotgun (WGS) entry which is preliminary data.</text>
</comment>
<proteinExistence type="predicted"/>
<evidence type="ECO:0000256" key="2">
    <source>
        <dbReference type="ARBA" id="ARBA00022737"/>
    </source>
</evidence>
<sequence>MALVKTALSTNNSTLLDTGVEFPKGPEDTVSALRWSPAFNHVAAACWDGHVYIYDVTHSTTIGGIKGIRSITANAAFLDCDFSKDGTLAAAGATDNKIHVIDLASGNTMALAGHGAPVRAVRFVDIPRAGTHAPLLVSGSWDRTLCYWDLRQPQPIGRISLSERVYAMDASGPLLAAATPDRQIHLVHLDGGNPLAVSKKLQSQLVHQPSCIAVSADGSHWAAGSIEGRVDTRAVDEKEGQKFNFTFRCHHRPSSTSPKSVTEIYAVNALCFSPRRRDVLASAGSDGTLFIWDLGRHQRLKSLPALDGAITAMAFSSSTSNTSNTNNNRDKLVYAVGYDWAKGYRGNTATYPRRIVLCDVGDLGSGKK</sequence>
<dbReference type="InterPro" id="IPR001680">
    <property type="entry name" value="WD40_rpt"/>
</dbReference>
<dbReference type="PROSITE" id="PS50082">
    <property type="entry name" value="WD_REPEATS_2"/>
    <property type="match status" value="2"/>
</dbReference>
<organism evidence="4 5">
    <name type="scientific">Canariomyces notabilis</name>
    <dbReference type="NCBI Taxonomy" id="2074819"/>
    <lineage>
        <taxon>Eukaryota</taxon>
        <taxon>Fungi</taxon>
        <taxon>Dikarya</taxon>
        <taxon>Ascomycota</taxon>
        <taxon>Pezizomycotina</taxon>
        <taxon>Sordariomycetes</taxon>
        <taxon>Sordariomycetidae</taxon>
        <taxon>Sordariales</taxon>
        <taxon>Chaetomiaceae</taxon>
        <taxon>Canariomyces</taxon>
    </lineage>
</organism>
<evidence type="ECO:0000256" key="1">
    <source>
        <dbReference type="ARBA" id="ARBA00022574"/>
    </source>
</evidence>
<dbReference type="InterPro" id="IPR019775">
    <property type="entry name" value="WD40_repeat_CS"/>
</dbReference>
<reference evidence="4" key="2">
    <citation type="submission" date="2023-05" db="EMBL/GenBank/DDBJ databases">
        <authorList>
            <consortium name="Lawrence Berkeley National Laboratory"/>
            <person name="Steindorff A."/>
            <person name="Hensen N."/>
            <person name="Bonometti L."/>
            <person name="Westerberg I."/>
            <person name="Brannstrom I.O."/>
            <person name="Guillou S."/>
            <person name="Cros-Aarteil S."/>
            <person name="Calhoun S."/>
            <person name="Haridas S."/>
            <person name="Kuo A."/>
            <person name="Mondo S."/>
            <person name="Pangilinan J."/>
            <person name="Riley R."/>
            <person name="Labutti K."/>
            <person name="Andreopoulos B."/>
            <person name="Lipzen A."/>
            <person name="Chen C."/>
            <person name="Yanf M."/>
            <person name="Daum C."/>
            <person name="Ng V."/>
            <person name="Clum A."/>
            <person name="Ohm R."/>
            <person name="Martin F."/>
            <person name="Silar P."/>
            <person name="Natvig D."/>
            <person name="Lalanne C."/>
            <person name="Gautier V."/>
            <person name="Ament-Velasquez S.L."/>
            <person name="Kruys A."/>
            <person name="Hutchinson M.I."/>
            <person name="Powell A.J."/>
            <person name="Barry K."/>
            <person name="Miller A.N."/>
            <person name="Grigoriev I.V."/>
            <person name="Debuchy R."/>
            <person name="Gladieux P."/>
            <person name="Thoren M.H."/>
            <person name="Johannesson H."/>
        </authorList>
    </citation>
    <scope>NUCLEOTIDE SEQUENCE</scope>
    <source>
        <strain evidence="4">CBS 508.74</strain>
    </source>
</reference>
<evidence type="ECO:0000313" key="5">
    <source>
        <dbReference type="Proteomes" id="UP001302812"/>
    </source>
</evidence>
<dbReference type="InterPro" id="IPR015943">
    <property type="entry name" value="WD40/YVTN_repeat-like_dom_sf"/>
</dbReference>
<dbReference type="PROSITE" id="PS00678">
    <property type="entry name" value="WD_REPEATS_1"/>
    <property type="match status" value="1"/>
</dbReference>
<dbReference type="Pfam" id="PF00400">
    <property type="entry name" value="WD40"/>
    <property type="match status" value="4"/>
</dbReference>